<dbReference type="Proteomes" id="UP000585474">
    <property type="component" value="Unassembled WGS sequence"/>
</dbReference>
<evidence type="ECO:0000313" key="3">
    <source>
        <dbReference type="Proteomes" id="UP000585474"/>
    </source>
</evidence>
<organism evidence="2 3">
    <name type="scientific">Actinidia rufa</name>
    <dbReference type="NCBI Taxonomy" id="165716"/>
    <lineage>
        <taxon>Eukaryota</taxon>
        <taxon>Viridiplantae</taxon>
        <taxon>Streptophyta</taxon>
        <taxon>Embryophyta</taxon>
        <taxon>Tracheophyta</taxon>
        <taxon>Spermatophyta</taxon>
        <taxon>Magnoliopsida</taxon>
        <taxon>eudicotyledons</taxon>
        <taxon>Gunneridae</taxon>
        <taxon>Pentapetalae</taxon>
        <taxon>asterids</taxon>
        <taxon>Ericales</taxon>
        <taxon>Actinidiaceae</taxon>
        <taxon>Actinidia</taxon>
    </lineage>
</organism>
<dbReference type="AlphaFoldDB" id="A0A7J0FW05"/>
<evidence type="ECO:0000256" key="1">
    <source>
        <dbReference type="SAM" id="MobiDB-lite"/>
    </source>
</evidence>
<feature type="region of interest" description="Disordered" evidence="1">
    <location>
        <begin position="43"/>
        <end position="108"/>
    </location>
</feature>
<comment type="caution">
    <text evidence="2">The sequence shown here is derived from an EMBL/GenBank/DDBJ whole genome shotgun (WGS) entry which is preliminary data.</text>
</comment>
<feature type="compositionally biased region" description="Gly residues" evidence="1">
    <location>
        <begin position="61"/>
        <end position="80"/>
    </location>
</feature>
<protein>
    <submittedName>
        <fullName evidence="2">Uncharacterized protein</fullName>
    </submittedName>
</protein>
<name>A0A7J0FW05_9ERIC</name>
<evidence type="ECO:0000313" key="2">
    <source>
        <dbReference type="EMBL" id="GFZ02872.1"/>
    </source>
</evidence>
<feature type="compositionally biased region" description="Basic and acidic residues" evidence="1">
    <location>
        <begin position="81"/>
        <end position="91"/>
    </location>
</feature>
<sequence>MPPRTVKKTTAGPGMKRMARLAVEFPTSTGHIAKFYCQSHPLPKPYLNSSNTPQLEKKAGGGRFVDGEGVGKAGGGGGGSREGKGWGRWEEVGGFGNGGGESWEWQGR</sequence>
<gene>
    <name evidence="2" type="ORF">Acr_15g0014800</name>
</gene>
<accession>A0A7J0FW05</accession>
<reference evidence="2 3" key="1">
    <citation type="submission" date="2019-07" db="EMBL/GenBank/DDBJ databases">
        <title>De Novo Assembly of kiwifruit Actinidia rufa.</title>
        <authorList>
            <person name="Sugita-Konishi S."/>
            <person name="Sato K."/>
            <person name="Mori E."/>
            <person name="Abe Y."/>
            <person name="Kisaki G."/>
            <person name="Hamano K."/>
            <person name="Suezawa K."/>
            <person name="Otani M."/>
            <person name="Fukuda T."/>
            <person name="Manabe T."/>
            <person name="Gomi K."/>
            <person name="Tabuchi M."/>
            <person name="Akimitsu K."/>
            <person name="Kataoka I."/>
        </authorList>
    </citation>
    <scope>NUCLEOTIDE SEQUENCE [LARGE SCALE GENOMIC DNA]</scope>
    <source>
        <strain evidence="3">cv. Fuchu</strain>
    </source>
</reference>
<dbReference type="EMBL" id="BJWL01000015">
    <property type="protein sequence ID" value="GFZ02872.1"/>
    <property type="molecule type" value="Genomic_DNA"/>
</dbReference>
<proteinExistence type="predicted"/>
<keyword evidence="3" id="KW-1185">Reference proteome</keyword>